<name>A0AAJ0DE00_9PEZI</name>
<comment type="caution">
    <text evidence="1">The sequence shown here is derived from an EMBL/GenBank/DDBJ whole genome shotgun (WGS) entry which is preliminary data.</text>
</comment>
<dbReference type="AlphaFoldDB" id="A0AAJ0DE00"/>
<dbReference type="PANTHER" id="PTHR35020:SF2">
    <property type="entry name" value="N-ACETYLGLUCOSAMINE-INDUCED PROTEIN 1"/>
    <property type="match status" value="1"/>
</dbReference>
<organism evidence="1 2">
    <name type="scientific">Extremus antarcticus</name>
    <dbReference type="NCBI Taxonomy" id="702011"/>
    <lineage>
        <taxon>Eukaryota</taxon>
        <taxon>Fungi</taxon>
        <taxon>Dikarya</taxon>
        <taxon>Ascomycota</taxon>
        <taxon>Pezizomycotina</taxon>
        <taxon>Dothideomycetes</taxon>
        <taxon>Dothideomycetidae</taxon>
        <taxon>Mycosphaerellales</taxon>
        <taxon>Extremaceae</taxon>
        <taxon>Extremus</taxon>
    </lineage>
</organism>
<dbReference type="PANTHER" id="PTHR35020">
    <property type="entry name" value="N-ACETYLGLUCOSAMINE-INDUCED PROTEIN 1"/>
    <property type="match status" value="1"/>
</dbReference>
<gene>
    <name evidence="1" type="ORF">LTR09_010235</name>
</gene>
<dbReference type="EMBL" id="JAWDJX010000049">
    <property type="protein sequence ID" value="KAK3048404.1"/>
    <property type="molecule type" value="Genomic_DNA"/>
</dbReference>
<dbReference type="GO" id="GO:0005737">
    <property type="term" value="C:cytoplasm"/>
    <property type="evidence" value="ECO:0007669"/>
    <property type="project" value="TreeGrafter"/>
</dbReference>
<evidence type="ECO:0000313" key="1">
    <source>
        <dbReference type="EMBL" id="KAK3048404.1"/>
    </source>
</evidence>
<dbReference type="InterPro" id="IPR022036">
    <property type="entry name" value="DUF3605"/>
</dbReference>
<dbReference type="Pfam" id="PF12239">
    <property type="entry name" value="DUF3605"/>
    <property type="match status" value="1"/>
</dbReference>
<evidence type="ECO:0000313" key="2">
    <source>
        <dbReference type="Proteomes" id="UP001271007"/>
    </source>
</evidence>
<accession>A0AAJ0DE00</accession>
<proteinExistence type="predicted"/>
<sequence length="216" mass="25229">MGDPAIQQDEIDYSNPPFPLTSIDRGLLAMKDEDFHRITWDDLKQIIANNTLEDLKRVPSDLRRYLAWSHNIKQQYGSITNFVIQQRLSWKPRSDDDPSQFAHHSPIPFKDARDHVVLLNDWPYGFESGIVHLLVWTKTPIAVDDTRGDVTVESREVIVEFVQQFFVDEVEGGWEQVMWFKNWVSLQSVRGVDHVHVLVRDVPEGVLRGWLERRDL</sequence>
<protein>
    <recommendedName>
        <fullName evidence="3">N-acetylglucosamine-induced protein 1</fullName>
    </recommendedName>
</protein>
<dbReference type="GO" id="GO:0006044">
    <property type="term" value="P:N-acetylglucosamine metabolic process"/>
    <property type="evidence" value="ECO:0007669"/>
    <property type="project" value="TreeGrafter"/>
</dbReference>
<evidence type="ECO:0008006" key="3">
    <source>
        <dbReference type="Google" id="ProtNLM"/>
    </source>
</evidence>
<keyword evidence="2" id="KW-1185">Reference proteome</keyword>
<dbReference type="Proteomes" id="UP001271007">
    <property type="component" value="Unassembled WGS sequence"/>
</dbReference>
<reference evidence="1" key="1">
    <citation type="submission" date="2023-04" db="EMBL/GenBank/DDBJ databases">
        <title>Black Yeasts Isolated from many extreme environments.</title>
        <authorList>
            <person name="Coleine C."/>
            <person name="Stajich J.E."/>
            <person name="Selbmann L."/>
        </authorList>
    </citation>
    <scope>NUCLEOTIDE SEQUENCE</scope>
    <source>
        <strain evidence="1">CCFEE 5312</strain>
    </source>
</reference>